<evidence type="ECO:0000313" key="4">
    <source>
        <dbReference type="Proteomes" id="UP000541421"/>
    </source>
</evidence>
<dbReference type="AlphaFoldDB" id="A0A7Y4L8W3"/>
<protein>
    <submittedName>
        <fullName evidence="3">DUF2147 domain-containing protein</fullName>
    </submittedName>
</protein>
<feature type="chain" id="PRO_5031318635" evidence="1">
    <location>
        <begin position="20"/>
        <end position="143"/>
    </location>
</feature>
<feature type="signal peptide" evidence="1">
    <location>
        <begin position="1"/>
        <end position="19"/>
    </location>
</feature>
<dbReference type="RefSeq" id="WP_171588120.1">
    <property type="nucleotide sequence ID" value="NZ_JABGBO010000003.1"/>
</dbReference>
<keyword evidence="1" id="KW-0732">Signal</keyword>
<reference evidence="3 4" key="1">
    <citation type="submission" date="2020-05" db="EMBL/GenBank/DDBJ databases">
        <authorList>
            <person name="Niu N."/>
        </authorList>
    </citation>
    <scope>NUCLEOTIDE SEQUENCE [LARGE SCALE GENOMIC DNA]</scope>
    <source>
        <strain evidence="3 4">LMG10982</strain>
    </source>
</reference>
<dbReference type="Gene3D" id="2.40.128.520">
    <property type="match status" value="1"/>
</dbReference>
<comment type="caution">
    <text evidence="3">The sequence shown here is derived from an EMBL/GenBank/DDBJ whole genome shotgun (WGS) entry which is preliminary data.</text>
</comment>
<dbReference type="Pfam" id="PF09917">
    <property type="entry name" value="DUF2147"/>
    <property type="match status" value="1"/>
</dbReference>
<evidence type="ECO:0000256" key="1">
    <source>
        <dbReference type="SAM" id="SignalP"/>
    </source>
</evidence>
<keyword evidence="4" id="KW-1185">Reference proteome</keyword>
<accession>A0A7Y4L8W3</accession>
<sequence length="143" mass="15582">MKKLLAGMVLMSSPLWVMAQTNTPIGTWQSVDEDGAKKAVVKITQDSNGDLRGTIIKLNQKPGALCEKCEGDKKGKPIEGMSIIWSLKKVGDNAWGEGAIMDPSNGKTYKLKAEMAEGGQKLKLRGFIGVSLFGRTQTWNRID</sequence>
<name>A0A7Y4L8W3_9BURK</name>
<proteinExistence type="predicted"/>
<dbReference type="InterPro" id="IPR019223">
    <property type="entry name" value="DUF2147"/>
</dbReference>
<evidence type="ECO:0000259" key="2">
    <source>
        <dbReference type="Pfam" id="PF09917"/>
    </source>
</evidence>
<dbReference type="PANTHER" id="PTHR36919:SF3">
    <property type="entry name" value="BLL5882 PROTEIN"/>
    <property type="match status" value="1"/>
</dbReference>
<dbReference type="Proteomes" id="UP000541421">
    <property type="component" value="Unassembled WGS sequence"/>
</dbReference>
<feature type="domain" description="DUF2147" evidence="2">
    <location>
        <begin position="26"/>
        <end position="141"/>
    </location>
</feature>
<gene>
    <name evidence="3" type="ORF">HKX40_03155</name>
</gene>
<organism evidence="3 4">
    <name type="scientific">Pelistega europaea</name>
    <dbReference type="NCBI Taxonomy" id="106147"/>
    <lineage>
        <taxon>Bacteria</taxon>
        <taxon>Pseudomonadati</taxon>
        <taxon>Pseudomonadota</taxon>
        <taxon>Betaproteobacteria</taxon>
        <taxon>Burkholderiales</taxon>
        <taxon>Alcaligenaceae</taxon>
        <taxon>Pelistega</taxon>
    </lineage>
</organism>
<dbReference type="EMBL" id="JABGBO010000003">
    <property type="protein sequence ID" value="NOL49142.1"/>
    <property type="molecule type" value="Genomic_DNA"/>
</dbReference>
<evidence type="ECO:0000313" key="3">
    <source>
        <dbReference type="EMBL" id="NOL49142.1"/>
    </source>
</evidence>
<dbReference type="PANTHER" id="PTHR36919">
    <property type="entry name" value="BLR1215 PROTEIN"/>
    <property type="match status" value="1"/>
</dbReference>